<keyword evidence="2" id="KW-1185">Reference proteome</keyword>
<protein>
    <recommendedName>
        <fullName evidence="3">T9SS type A sorting domain-containing protein</fullName>
    </recommendedName>
</protein>
<gene>
    <name evidence="1" type="ORF">E4021_17200</name>
</gene>
<reference evidence="1 2" key="1">
    <citation type="submission" date="2019-04" db="EMBL/GenBank/DDBJ databases">
        <title>Lewinella litorea sp. nov., isolated from a marine sand.</title>
        <authorList>
            <person name="Yoon J.-H."/>
        </authorList>
    </citation>
    <scope>NUCLEOTIDE SEQUENCE [LARGE SCALE GENOMIC DNA]</scope>
    <source>
        <strain evidence="1 2">HSMS-39</strain>
    </source>
</reference>
<accession>A0A4S4N708</accession>
<evidence type="ECO:0000313" key="1">
    <source>
        <dbReference type="EMBL" id="THH34932.1"/>
    </source>
</evidence>
<sequence>MFTLLLSLLLSTGVPAPEIPTDDAATPLITRSVIDDEDLELTVANLERQKTLVLMTDLKTDEVLFTKRVINHNGYSVRLALGELPEGRYVISVKTGDVVRQQIIMKTENGILCSAWK</sequence>
<evidence type="ECO:0008006" key="3">
    <source>
        <dbReference type="Google" id="ProtNLM"/>
    </source>
</evidence>
<organism evidence="1 2">
    <name type="scientific">Neolewinella litorea</name>
    <dbReference type="NCBI Taxonomy" id="2562452"/>
    <lineage>
        <taxon>Bacteria</taxon>
        <taxon>Pseudomonadati</taxon>
        <taxon>Bacteroidota</taxon>
        <taxon>Saprospiria</taxon>
        <taxon>Saprospirales</taxon>
        <taxon>Lewinellaceae</taxon>
        <taxon>Neolewinella</taxon>
    </lineage>
</organism>
<dbReference type="AlphaFoldDB" id="A0A4S4N708"/>
<dbReference type="OrthoDB" id="1495249at2"/>
<name>A0A4S4N708_9BACT</name>
<dbReference type="RefSeq" id="WP_136460638.1">
    <property type="nucleotide sequence ID" value="NZ_SRSF01000014.1"/>
</dbReference>
<dbReference type="EMBL" id="SRSF01000014">
    <property type="protein sequence ID" value="THH34932.1"/>
    <property type="molecule type" value="Genomic_DNA"/>
</dbReference>
<proteinExistence type="predicted"/>
<comment type="caution">
    <text evidence="1">The sequence shown here is derived from an EMBL/GenBank/DDBJ whole genome shotgun (WGS) entry which is preliminary data.</text>
</comment>
<dbReference type="Proteomes" id="UP000308528">
    <property type="component" value="Unassembled WGS sequence"/>
</dbReference>
<evidence type="ECO:0000313" key="2">
    <source>
        <dbReference type="Proteomes" id="UP000308528"/>
    </source>
</evidence>